<dbReference type="HOGENOM" id="CLU_1534547_0_0_1"/>
<evidence type="ECO:0000313" key="2">
    <source>
        <dbReference type="EMBL" id="EFA09751.1"/>
    </source>
</evidence>
<reference evidence="2 3" key="1">
    <citation type="journal article" date="2008" name="Nature">
        <title>The genome of the model beetle and pest Tribolium castaneum.</title>
        <authorList>
            <consortium name="Tribolium Genome Sequencing Consortium"/>
            <person name="Richards S."/>
            <person name="Gibbs R.A."/>
            <person name="Weinstock G.M."/>
            <person name="Brown S.J."/>
            <person name="Denell R."/>
            <person name="Beeman R.W."/>
            <person name="Gibbs R."/>
            <person name="Beeman R.W."/>
            <person name="Brown S.J."/>
            <person name="Bucher G."/>
            <person name="Friedrich M."/>
            <person name="Grimmelikhuijzen C.J."/>
            <person name="Klingler M."/>
            <person name="Lorenzen M."/>
            <person name="Richards S."/>
            <person name="Roth S."/>
            <person name="Schroder R."/>
            <person name="Tautz D."/>
            <person name="Zdobnov E.M."/>
            <person name="Muzny D."/>
            <person name="Gibbs R.A."/>
            <person name="Weinstock G.M."/>
            <person name="Attaway T."/>
            <person name="Bell S."/>
            <person name="Buhay C.J."/>
            <person name="Chandrabose M.N."/>
            <person name="Chavez D."/>
            <person name="Clerk-Blankenburg K.P."/>
            <person name="Cree A."/>
            <person name="Dao M."/>
            <person name="Davis C."/>
            <person name="Chacko J."/>
            <person name="Dinh H."/>
            <person name="Dugan-Rocha S."/>
            <person name="Fowler G."/>
            <person name="Garner T.T."/>
            <person name="Garnes J."/>
            <person name="Gnirke A."/>
            <person name="Hawes A."/>
            <person name="Hernandez J."/>
            <person name="Hines S."/>
            <person name="Holder M."/>
            <person name="Hume J."/>
            <person name="Jhangiani S.N."/>
            <person name="Joshi V."/>
            <person name="Khan Z.M."/>
            <person name="Jackson L."/>
            <person name="Kovar C."/>
            <person name="Kowis A."/>
            <person name="Lee S."/>
            <person name="Lewis L.R."/>
            <person name="Margolis J."/>
            <person name="Morgan M."/>
            <person name="Nazareth L.V."/>
            <person name="Nguyen N."/>
            <person name="Okwuonu G."/>
            <person name="Parker D."/>
            <person name="Richards S."/>
            <person name="Ruiz S.J."/>
            <person name="Santibanez J."/>
            <person name="Savard J."/>
            <person name="Scherer S.E."/>
            <person name="Schneider B."/>
            <person name="Sodergren E."/>
            <person name="Tautz D."/>
            <person name="Vattahil S."/>
            <person name="Villasana D."/>
            <person name="White C.S."/>
            <person name="Wright R."/>
            <person name="Park Y."/>
            <person name="Beeman R.W."/>
            <person name="Lord J."/>
            <person name="Oppert B."/>
            <person name="Lorenzen M."/>
            <person name="Brown S."/>
            <person name="Wang L."/>
            <person name="Savard J."/>
            <person name="Tautz D."/>
            <person name="Richards S."/>
            <person name="Weinstock G."/>
            <person name="Gibbs R.A."/>
            <person name="Liu Y."/>
            <person name="Worley K."/>
            <person name="Weinstock G."/>
            <person name="Elsik C.G."/>
            <person name="Reese J.T."/>
            <person name="Elhaik E."/>
            <person name="Landan G."/>
            <person name="Graur D."/>
            <person name="Arensburger P."/>
            <person name="Atkinson P."/>
            <person name="Beeman R.W."/>
            <person name="Beidler J."/>
            <person name="Brown S.J."/>
            <person name="Demuth J.P."/>
            <person name="Drury D.W."/>
            <person name="Du Y.Z."/>
            <person name="Fujiwara H."/>
            <person name="Lorenzen M."/>
            <person name="Maselli V."/>
            <person name="Osanai M."/>
            <person name="Park Y."/>
            <person name="Robertson H.M."/>
            <person name="Tu Z."/>
            <person name="Wang J.J."/>
            <person name="Wang S."/>
            <person name="Richards S."/>
            <person name="Song H."/>
            <person name="Zhang L."/>
            <person name="Sodergren E."/>
            <person name="Werner D."/>
            <person name="Stanke M."/>
            <person name="Morgenstern B."/>
            <person name="Solovyev V."/>
            <person name="Kosarev P."/>
            <person name="Brown G."/>
            <person name="Chen H.C."/>
            <person name="Ermolaeva O."/>
            <person name="Hlavina W."/>
            <person name="Kapustin Y."/>
            <person name="Kiryutin B."/>
            <person name="Kitts P."/>
            <person name="Maglott D."/>
            <person name="Pruitt K."/>
            <person name="Sapojnikov V."/>
            <person name="Souvorov A."/>
            <person name="Mackey A.J."/>
            <person name="Waterhouse R.M."/>
            <person name="Wyder S."/>
            <person name="Zdobnov E.M."/>
            <person name="Zdobnov E.M."/>
            <person name="Wyder S."/>
            <person name="Kriventseva E.V."/>
            <person name="Kadowaki T."/>
            <person name="Bork P."/>
            <person name="Aranda M."/>
            <person name="Bao R."/>
            <person name="Beermann A."/>
            <person name="Berns N."/>
            <person name="Bolognesi R."/>
            <person name="Bonneton F."/>
            <person name="Bopp D."/>
            <person name="Brown S.J."/>
            <person name="Bucher G."/>
            <person name="Butts T."/>
            <person name="Chaumot A."/>
            <person name="Denell R.E."/>
            <person name="Ferrier D.E."/>
            <person name="Friedrich M."/>
            <person name="Gordon C.M."/>
            <person name="Jindra M."/>
            <person name="Klingler M."/>
            <person name="Lan Q."/>
            <person name="Lattorff H.M."/>
            <person name="Laudet V."/>
            <person name="von Levetsow C."/>
            <person name="Liu Z."/>
            <person name="Lutz R."/>
            <person name="Lynch J.A."/>
            <person name="da Fonseca R.N."/>
            <person name="Posnien N."/>
            <person name="Reuter R."/>
            <person name="Roth S."/>
            <person name="Savard J."/>
            <person name="Schinko J.B."/>
            <person name="Schmitt C."/>
            <person name="Schoppmeier M."/>
            <person name="Schroder R."/>
            <person name="Shippy T.D."/>
            <person name="Simonnet F."/>
            <person name="Marques-Souza H."/>
            <person name="Tautz D."/>
            <person name="Tomoyasu Y."/>
            <person name="Trauner J."/>
            <person name="Van der Zee M."/>
            <person name="Vervoort M."/>
            <person name="Wittkopp N."/>
            <person name="Wimmer E.A."/>
            <person name="Yang X."/>
            <person name="Jones A.K."/>
            <person name="Sattelle D.B."/>
            <person name="Ebert P.R."/>
            <person name="Nelson D."/>
            <person name="Scott J.G."/>
            <person name="Beeman R.W."/>
            <person name="Muthukrishnan S."/>
            <person name="Kramer K.J."/>
            <person name="Arakane Y."/>
            <person name="Beeman R.W."/>
            <person name="Zhu Q."/>
            <person name="Hogenkamp D."/>
            <person name="Dixit R."/>
            <person name="Oppert B."/>
            <person name="Jiang H."/>
            <person name="Zou Z."/>
            <person name="Marshall J."/>
            <person name="Elpidina E."/>
            <person name="Vinokurov K."/>
            <person name="Oppert C."/>
            <person name="Zou Z."/>
            <person name="Evans J."/>
            <person name="Lu Z."/>
            <person name="Zhao P."/>
            <person name="Sumathipala N."/>
            <person name="Altincicek B."/>
            <person name="Vilcinskas A."/>
            <person name="Williams M."/>
            <person name="Hultmark D."/>
            <person name="Hetru C."/>
            <person name="Jiang H."/>
            <person name="Grimmelikhuijzen C.J."/>
            <person name="Hauser F."/>
            <person name="Cazzamali G."/>
            <person name="Williamson M."/>
            <person name="Park Y."/>
            <person name="Li B."/>
            <person name="Tanaka Y."/>
            <person name="Predel R."/>
            <person name="Neupert S."/>
            <person name="Schachtner J."/>
            <person name="Verleyen P."/>
            <person name="Raible F."/>
            <person name="Bork P."/>
            <person name="Friedrich M."/>
            <person name="Walden K.K."/>
            <person name="Robertson H.M."/>
            <person name="Angeli S."/>
            <person name="Foret S."/>
            <person name="Bucher G."/>
            <person name="Schuetz S."/>
            <person name="Maleszka R."/>
            <person name="Wimmer E.A."/>
            <person name="Beeman R.W."/>
            <person name="Lorenzen M."/>
            <person name="Tomoyasu Y."/>
            <person name="Miller S.C."/>
            <person name="Grossmann D."/>
            <person name="Bucher G."/>
        </authorList>
    </citation>
    <scope>NUCLEOTIDE SEQUENCE [LARGE SCALE GENOMIC DNA]</scope>
    <source>
        <strain evidence="2 3">Georgia GA2</strain>
    </source>
</reference>
<dbReference type="AlphaFoldDB" id="D6WZ70"/>
<feature type="transmembrane region" description="Helical" evidence="1">
    <location>
        <begin position="12"/>
        <end position="31"/>
    </location>
</feature>
<proteinExistence type="predicted"/>
<reference evidence="2 3" key="2">
    <citation type="journal article" date="2010" name="Nucleic Acids Res.">
        <title>BeetleBase in 2010: revisions to provide comprehensive genomic information for Tribolium castaneum.</title>
        <authorList>
            <person name="Kim H.S."/>
            <person name="Murphy T."/>
            <person name="Xia J."/>
            <person name="Caragea D."/>
            <person name="Park Y."/>
            <person name="Beeman R.W."/>
            <person name="Lorenzen M.D."/>
            <person name="Butcher S."/>
            <person name="Manak J.R."/>
            <person name="Brown S.J."/>
        </authorList>
    </citation>
    <scope>GENOME REANNOTATION</scope>
    <source>
        <strain evidence="2 3">Georgia GA2</strain>
    </source>
</reference>
<protein>
    <submittedName>
        <fullName evidence="2">Uncharacterized protein</fullName>
    </submittedName>
</protein>
<evidence type="ECO:0000313" key="3">
    <source>
        <dbReference type="Proteomes" id="UP000007266"/>
    </source>
</evidence>
<dbReference type="InParanoid" id="D6WZ70"/>
<organism evidence="2 3">
    <name type="scientific">Tribolium castaneum</name>
    <name type="common">Red flour beetle</name>
    <dbReference type="NCBI Taxonomy" id="7070"/>
    <lineage>
        <taxon>Eukaryota</taxon>
        <taxon>Metazoa</taxon>
        <taxon>Ecdysozoa</taxon>
        <taxon>Arthropoda</taxon>
        <taxon>Hexapoda</taxon>
        <taxon>Insecta</taxon>
        <taxon>Pterygota</taxon>
        <taxon>Neoptera</taxon>
        <taxon>Endopterygota</taxon>
        <taxon>Coleoptera</taxon>
        <taxon>Polyphaga</taxon>
        <taxon>Cucujiformia</taxon>
        <taxon>Tenebrionidae</taxon>
        <taxon>Tenebrionidae incertae sedis</taxon>
        <taxon>Tribolium</taxon>
    </lineage>
</organism>
<evidence type="ECO:0000256" key="1">
    <source>
        <dbReference type="SAM" id="Phobius"/>
    </source>
</evidence>
<keyword evidence="1" id="KW-0472">Membrane</keyword>
<keyword evidence="3" id="KW-1185">Reference proteome</keyword>
<dbReference type="EMBL" id="KQ971372">
    <property type="protein sequence ID" value="EFA09751.1"/>
    <property type="molecule type" value="Genomic_DNA"/>
</dbReference>
<accession>D6WZ70</accession>
<sequence>MTRFRKIPEVTKYLEVTVLSNTPFIIVHLLLVNISRRLIKENAHLYSEQAHCYQSDPAVQGVEVGDGRLGEIVGIQNRQETDGDAGNRQSVKHGVEELDVDSPATPTYSVQEDGCKIEDVSLVLRKMVVDLSCRCLKARSISYRNISGQVQVRDENTALEGDNIDSYKHINDHSN</sequence>
<keyword evidence="1" id="KW-1133">Transmembrane helix</keyword>
<name>D6WZ70_TRICA</name>
<gene>
    <name evidence="2" type="primary">GLEAN_11890</name>
    <name evidence="2" type="ORF">TcasGA2_TC011890</name>
</gene>
<dbReference type="Proteomes" id="UP000007266">
    <property type="component" value="Linkage group 9"/>
</dbReference>
<keyword evidence="1" id="KW-0812">Transmembrane</keyword>